<dbReference type="STRING" id="1408250.Q760_14205"/>
<keyword evidence="1" id="KW-1133">Transmembrane helix</keyword>
<evidence type="ECO:0000256" key="1">
    <source>
        <dbReference type="SAM" id="Phobius"/>
    </source>
</evidence>
<protein>
    <submittedName>
        <fullName evidence="2">Uncharacterized protein</fullName>
    </submittedName>
</protein>
<reference evidence="2 3" key="1">
    <citation type="submission" date="2013-10" db="EMBL/GenBank/DDBJ databases">
        <authorList>
            <person name="Wang G."/>
            <person name="Zhuang W."/>
        </authorList>
    </citation>
    <scope>NUCLEOTIDE SEQUENCE [LARGE SCALE GENOMIC DNA]</scope>
    <source>
        <strain evidence="2 3">DSM 20118</strain>
    </source>
</reference>
<feature type="transmembrane region" description="Helical" evidence="1">
    <location>
        <begin position="84"/>
        <end position="106"/>
    </location>
</feature>
<dbReference type="RefSeq" id="WP_034629119.1">
    <property type="nucleotide sequence ID" value="NZ_AXNT01000053.1"/>
</dbReference>
<sequence>MTTTAPARPGLRDRLRRDWYRLRFELAMQDYPPKDYRRIARSLTAEIDAAAADTGMRQALRDLGSPRRLAAGYYAELDRERPRYWDGGIVLGLVLLGAWVCLLAYWGGAGDTLLAQGGGTVTLDYLGAPTTITATDDELALATSLTLRGTLVVGGLAAVGFALGSRLWRLLPRRTRQPA</sequence>
<comment type="caution">
    <text evidence="2">The sequence shown here is derived from an EMBL/GenBank/DDBJ whole genome shotgun (WGS) entry which is preliminary data.</text>
</comment>
<dbReference type="Proteomes" id="UP000029833">
    <property type="component" value="Unassembled WGS sequence"/>
</dbReference>
<dbReference type="EMBL" id="AXNT01000053">
    <property type="protein sequence ID" value="KGM02337.1"/>
    <property type="molecule type" value="Genomic_DNA"/>
</dbReference>
<evidence type="ECO:0000313" key="3">
    <source>
        <dbReference type="Proteomes" id="UP000029833"/>
    </source>
</evidence>
<dbReference type="OrthoDB" id="4828592at2"/>
<gene>
    <name evidence="2" type="ORF">Q760_14205</name>
</gene>
<name>A0A0A0B843_9CELL</name>
<keyword evidence="3" id="KW-1185">Reference proteome</keyword>
<feature type="transmembrane region" description="Helical" evidence="1">
    <location>
        <begin position="145"/>
        <end position="168"/>
    </location>
</feature>
<keyword evidence="1" id="KW-0812">Transmembrane</keyword>
<proteinExistence type="predicted"/>
<dbReference type="Pfam" id="PF22564">
    <property type="entry name" value="HAAS"/>
    <property type="match status" value="1"/>
</dbReference>
<keyword evidence="1" id="KW-0472">Membrane</keyword>
<accession>A0A0A0B843</accession>
<organism evidence="2 3">
    <name type="scientific">Cellulomonas cellasea DSM 20118</name>
    <dbReference type="NCBI Taxonomy" id="1408250"/>
    <lineage>
        <taxon>Bacteria</taxon>
        <taxon>Bacillati</taxon>
        <taxon>Actinomycetota</taxon>
        <taxon>Actinomycetes</taxon>
        <taxon>Micrococcales</taxon>
        <taxon>Cellulomonadaceae</taxon>
        <taxon>Cellulomonas</taxon>
    </lineage>
</organism>
<dbReference type="AlphaFoldDB" id="A0A0A0B843"/>
<evidence type="ECO:0000313" key="2">
    <source>
        <dbReference type="EMBL" id="KGM02337.1"/>
    </source>
</evidence>